<protein>
    <recommendedName>
        <fullName evidence="2">Zasp-like motif domain-containing protein</fullName>
    </recommendedName>
</protein>
<evidence type="ECO:0000313" key="3">
    <source>
        <dbReference type="EMBL" id="ULT94551.1"/>
    </source>
</evidence>
<organism evidence="3 4">
    <name type="scientific">Caenorhabditis briggsae</name>
    <dbReference type="NCBI Taxonomy" id="6238"/>
    <lineage>
        <taxon>Eukaryota</taxon>
        <taxon>Metazoa</taxon>
        <taxon>Ecdysozoa</taxon>
        <taxon>Nematoda</taxon>
        <taxon>Chromadorea</taxon>
        <taxon>Rhabditida</taxon>
        <taxon>Rhabditina</taxon>
        <taxon>Rhabditomorpha</taxon>
        <taxon>Rhabditoidea</taxon>
        <taxon>Rhabditidae</taxon>
        <taxon>Peloderinae</taxon>
        <taxon>Caenorhabditis</taxon>
    </lineage>
</organism>
<feature type="region of interest" description="Disordered" evidence="1">
    <location>
        <begin position="788"/>
        <end position="838"/>
    </location>
</feature>
<feature type="region of interest" description="Disordered" evidence="1">
    <location>
        <begin position="855"/>
        <end position="1059"/>
    </location>
</feature>
<reference evidence="3 4" key="1">
    <citation type="submission" date="2022-05" db="EMBL/GenBank/DDBJ databases">
        <title>Chromosome-level reference genomes for two strains of Caenorhabditis briggsae: an improved platform for comparative genomics.</title>
        <authorList>
            <person name="Stevens L."/>
            <person name="Andersen E.C."/>
        </authorList>
    </citation>
    <scope>NUCLEOTIDE SEQUENCE [LARGE SCALE GENOMIC DNA]</scope>
    <source>
        <strain evidence="3">QX1410_ONT</strain>
        <tissue evidence="3">Whole-organism</tissue>
    </source>
</reference>
<feature type="compositionally biased region" description="Basic and acidic residues" evidence="1">
    <location>
        <begin position="818"/>
        <end position="832"/>
    </location>
</feature>
<dbReference type="SMART" id="SM00735">
    <property type="entry name" value="ZM"/>
    <property type="match status" value="1"/>
</dbReference>
<proteinExistence type="predicted"/>
<sequence>MTEVGGVFVPQAIAPLFSMPQSTIDDVQNTTTSPIRSQPFSYSKPTPGGPKLHQRIKCPRVVPLSFWSSLEDEEDLDVPLPPEPEMPQTVHLQYNSPMGLYSKEAAVEQFQQQIGETPQDLPAQDKHFDPSKSATLKYLKEGERENFGENFFEKVAQAEAPRVPYQSEPTWARTAREKSERARSKTPADPHQAYRPASSPAPANHPIHAENAREHAEKSRVFTHNINEPYGRSYWEASHTLPRYRRSHSAGHDLANRGYELGGMDYTGGIHVDHGTDYQYYEEPARKPQPPKLPPGYELGGTDFYRGHVSGDANYRGHGPDPPRLRPKYTADAHDPCNVAMAPNLEGVDANLLVGDTLSNQKIRHEVRHIDQTKFGTSFGPTQGFTHDHSTMPRYAEPPKPVVYSLSANKSLARSASVPRSSAPPDQHNVWNVQQSEVDKEVNIRTLLNDEALRAPKREQSPYWAGHSEQKHEAWRGRVDPRLQRYETYITEPNWRRNVDQRRLAWERRAFETEQKLSRPYSEKVAPGVPPAWHAEAQHKHHQWQQQADNMNTQSYTYSNTGYQPSQPAGGQQSYNETRQYSSNTTSNYPSQTQQYQQHQNQYSSHSDHSNAQRLLNSGYNTNQVDYVLSHKDKYNEGPHYQPPIINSSATAANNNTSSSSHQYHSSSQAIPLGGPTQGGHSSSSYTTETRVTGGGGVPVSNNNYSNQNYSSSAYNSSSTQQQTKTIPVQNYQPTFPPLSITTPAFGTSFFENTQKSFNETTEKFHRDLASPLSRSIPVQTAGHFSEVSKVFNSEEKREESRQESRCHSEIAETTEQTEQRSEHHFEKKEENYQVSQDIPLPSADQVFESSNYNKSYSSQTTTQHQPQPVLTGNNYSTSYHTERSSTTTNQQPQAIALPPPQNHSSSYHTETHSSTGPIMMHSPGGHSMKSTEFSSSRHHKQETTTTTTTTPQPVFHTTTLPMTKTTSYNYSSSTVPSQPAKPSFNQESYTSHTERNSSSQGFPQQRLQPSGGYSYENYSSSRKEESRREETSRPVSQLSQYSESRNYKRNYEEKTETTTVPAVAPATNFTYKDLSNAQCVDDVFNKKTEMNESLPVGSVFNTHNNTEGGYRDVNGHDVSYKRETQTSADPGRETALLKEEEKRVVETPLEPGVISRHVTTKYYKKKTVTDTTTTTA</sequence>
<gene>
    <name evidence="3" type="ORF">L3Y34_003781</name>
</gene>
<feature type="compositionally biased region" description="Low complexity" evidence="1">
    <location>
        <begin position="647"/>
        <end position="669"/>
    </location>
</feature>
<feature type="region of interest" description="Disordered" evidence="1">
    <location>
        <begin position="634"/>
        <end position="725"/>
    </location>
</feature>
<feature type="compositionally biased region" description="Low complexity" evidence="1">
    <location>
        <begin position="580"/>
        <end position="605"/>
    </location>
</feature>
<feature type="domain" description="Zasp-like motif" evidence="2">
    <location>
        <begin position="88"/>
        <end position="113"/>
    </location>
</feature>
<feature type="region of interest" description="Disordered" evidence="1">
    <location>
        <begin position="555"/>
        <end position="614"/>
    </location>
</feature>
<evidence type="ECO:0000256" key="1">
    <source>
        <dbReference type="SAM" id="MobiDB-lite"/>
    </source>
</evidence>
<evidence type="ECO:0000259" key="2">
    <source>
        <dbReference type="SMART" id="SM00735"/>
    </source>
</evidence>
<feature type="compositionally biased region" description="Basic and acidic residues" evidence="1">
    <location>
        <begin position="1022"/>
        <end position="1033"/>
    </location>
</feature>
<dbReference type="InterPro" id="IPR006643">
    <property type="entry name" value="Zasp-like_motif"/>
</dbReference>
<feature type="compositionally biased region" description="Low complexity" evidence="1">
    <location>
        <begin position="944"/>
        <end position="975"/>
    </location>
</feature>
<feature type="compositionally biased region" description="Low complexity" evidence="1">
    <location>
        <begin position="904"/>
        <end position="916"/>
    </location>
</feature>
<feature type="compositionally biased region" description="Polar residues" evidence="1">
    <location>
        <begin position="555"/>
        <end position="579"/>
    </location>
</feature>
<feature type="compositionally biased region" description="Basic and acidic residues" evidence="1">
    <location>
        <begin position="793"/>
        <end position="811"/>
    </location>
</feature>
<dbReference type="EMBL" id="CP090894">
    <property type="protein sequence ID" value="ULT94551.1"/>
    <property type="molecule type" value="Genomic_DNA"/>
</dbReference>
<feature type="region of interest" description="Disordered" evidence="1">
    <location>
        <begin position="27"/>
        <end position="53"/>
    </location>
</feature>
<feature type="compositionally biased region" description="Low complexity" evidence="1">
    <location>
        <begin position="856"/>
        <end position="866"/>
    </location>
</feature>
<name>A0AAE9D3R5_CAEBR</name>
<feature type="compositionally biased region" description="Basic and acidic residues" evidence="1">
    <location>
        <begin position="1046"/>
        <end position="1057"/>
    </location>
</feature>
<feature type="compositionally biased region" description="Polar residues" evidence="1">
    <location>
        <begin position="867"/>
        <end position="890"/>
    </location>
</feature>
<evidence type="ECO:0000313" key="4">
    <source>
        <dbReference type="Proteomes" id="UP000827892"/>
    </source>
</evidence>
<accession>A0AAE9D3R5</accession>
<dbReference type="Proteomes" id="UP000827892">
    <property type="component" value="Chromosome IV"/>
</dbReference>
<feature type="region of interest" description="Disordered" evidence="1">
    <location>
        <begin position="298"/>
        <end position="323"/>
    </location>
</feature>
<feature type="compositionally biased region" description="Low complexity" evidence="1">
    <location>
        <begin position="1011"/>
        <end position="1021"/>
    </location>
</feature>
<feature type="compositionally biased region" description="Polar residues" evidence="1">
    <location>
        <begin position="1035"/>
        <end position="1045"/>
    </location>
</feature>
<feature type="compositionally biased region" description="Polar residues" evidence="1">
    <location>
        <begin position="984"/>
        <end position="1009"/>
    </location>
</feature>
<feature type="region of interest" description="Disordered" evidence="1">
    <location>
        <begin position="163"/>
        <end position="206"/>
    </location>
</feature>
<feature type="compositionally biased region" description="Basic and acidic residues" evidence="1">
    <location>
        <begin position="174"/>
        <end position="188"/>
    </location>
</feature>
<dbReference type="AlphaFoldDB" id="A0AAE9D3R5"/>
<feature type="compositionally biased region" description="Low complexity" evidence="1">
    <location>
        <begin position="699"/>
        <end position="723"/>
    </location>
</feature>
<feature type="compositionally biased region" description="Polar residues" evidence="1">
    <location>
        <begin position="27"/>
        <end position="44"/>
    </location>
</feature>